<keyword evidence="7" id="KW-0325">Glycoprotein</keyword>
<evidence type="ECO:0000256" key="6">
    <source>
        <dbReference type="ARBA" id="ARBA00023157"/>
    </source>
</evidence>
<keyword evidence="5 10" id="KW-0472">Membrane</keyword>
<reference evidence="14" key="1">
    <citation type="submission" date="2020-03" db="EMBL/GenBank/DDBJ databases">
        <title>Evolution of repeat sequences and sex chromosomes of tilapia species revealed by chromosome-level genomes.</title>
        <authorList>
            <person name="Xu L."/>
            <person name="Tao W."/>
            <person name="Wang D."/>
            <person name="Zhou Q."/>
        </authorList>
    </citation>
    <scope>NUCLEOTIDE SEQUENCE [LARGE SCALE GENOMIC DNA]</scope>
    <source>
        <strain evidence="14">Israel</strain>
    </source>
</reference>
<keyword evidence="3 11" id="KW-0732">Signal</keyword>
<dbReference type="InterPro" id="IPR013106">
    <property type="entry name" value="Ig_V-set"/>
</dbReference>
<evidence type="ECO:0000256" key="9">
    <source>
        <dbReference type="ARBA" id="ARBA00038221"/>
    </source>
</evidence>
<dbReference type="PANTHER" id="PTHR24100:SF151">
    <property type="entry name" value="ICOS LIGAND"/>
    <property type="match status" value="1"/>
</dbReference>
<evidence type="ECO:0000256" key="2">
    <source>
        <dbReference type="ARBA" id="ARBA00022692"/>
    </source>
</evidence>
<evidence type="ECO:0000256" key="4">
    <source>
        <dbReference type="ARBA" id="ARBA00022989"/>
    </source>
</evidence>
<keyword evidence="8" id="KW-0393">Immunoglobulin domain</keyword>
<keyword evidence="14" id="KW-1185">Reference proteome</keyword>
<evidence type="ECO:0000259" key="12">
    <source>
        <dbReference type="PROSITE" id="PS50835"/>
    </source>
</evidence>
<feature type="chain" id="PRO_5044237606" description="Ig-like domain-containing protein" evidence="11">
    <location>
        <begin position="32"/>
        <end position="284"/>
    </location>
</feature>
<dbReference type="PROSITE" id="PS50835">
    <property type="entry name" value="IG_LIKE"/>
    <property type="match status" value="2"/>
</dbReference>
<evidence type="ECO:0000256" key="10">
    <source>
        <dbReference type="SAM" id="Phobius"/>
    </source>
</evidence>
<comment type="subcellular location">
    <subcellularLocation>
        <location evidence="1">Membrane</location>
    </subcellularLocation>
</comment>
<evidence type="ECO:0000256" key="11">
    <source>
        <dbReference type="SAM" id="SignalP"/>
    </source>
</evidence>
<dbReference type="GO" id="GO:0050852">
    <property type="term" value="P:T cell receptor signaling pathway"/>
    <property type="evidence" value="ECO:0007669"/>
    <property type="project" value="TreeGrafter"/>
</dbReference>
<dbReference type="AlphaFoldDB" id="A0AAZ1XZ77"/>
<dbReference type="InterPro" id="IPR003599">
    <property type="entry name" value="Ig_sub"/>
</dbReference>
<dbReference type="GO" id="GO:0042110">
    <property type="term" value="P:T cell activation"/>
    <property type="evidence" value="ECO:0007669"/>
    <property type="project" value="UniProtKB-ARBA"/>
</dbReference>
<keyword evidence="4 10" id="KW-1133">Transmembrane helix</keyword>
<evidence type="ECO:0000313" key="13">
    <source>
        <dbReference type="Ensembl" id="ENSOABP00000072919.1"/>
    </source>
</evidence>
<gene>
    <name evidence="13" type="primary">LOC116327218</name>
</gene>
<feature type="signal peptide" evidence="11">
    <location>
        <begin position="1"/>
        <end position="31"/>
    </location>
</feature>
<dbReference type="InterPro" id="IPR007110">
    <property type="entry name" value="Ig-like_dom"/>
</dbReference>
<dbReference type="FunFam" id="2.60.40.10:FF:000088">
    <property type="entry name" value="Butyrophilin subfamily 1 member A1"/>
    <property type="match status" value="1"/>
</dbReference>
<dbReference type="PANTHER" id="PTHR24100">
    <property type="entry name" value="BUTYROPHILIN"/>
    <property type="match status" value="1"/>
</dbReference>
<organism evidence="13 14">
    <name type="scientific">Oreochromis aureus</name>
    <name type="common">Israeli tilapia</name>
    <name type="synonym">Chromis aureus</name>
    <dbReference type="NCBI Taxonomy" id="47969"/>
    <lineage>
        <taxon>Eukaryota</taxon>
        <taxon>Metazoa</taxon>
        <taxon>Chordata</taxon>
        <taxon>Craniata</taxon>
        <taxon>Vertebrata</taxon>
        <taxon>Euteleostomi</taxon>
        <taxon>Actinopterygii</taxon>
        <taxon>Neopterygii</taxon>
        <taxon>Teleostei</taxon>
        <taxon>Neoteleostei</taxon>
        <taxon>Acanthomorphata</taxon>
        <taxon>Ovalentaria</taxon>
        <taxon>Cichlomorphae</taxon>
        <taxon>Cichliformes</taxon>
        <taxon>Cichlidae</taxon>
        <taxon>African cichlids</taxon>
        <taxon>Pseudocrenilabrinae</taxon>
        <taxon>Oreochromini</taxon>
        <taxon>Oreochromis</taxon>
    </lineage>
</organism>
<dbReference type="InterPro" id="IPR013783">
    <property type="entry name" value="Ig-like_fold"/>
</dbReference>
<evidence type="ECO:0000256" key="8">
    <source>
        <dbReference type="ARBA" id="ARBA00023319"/>
    </source>
</evidence>
<dbReference type="GO" id="GO:0001817">
    <property type="term" value="P:regulation of cytokine production"/>
    <property type="evidence" value="ECO:0007669"/>
    <property type="project" value="TreeGrafter"/>
</dbReference>
<dbReference type="GO" id="GO:0050863">
    <property type="term" value="P:regulation of T cell activation"/>
    <property type="evidence" value="ECO:0007669"/>
    <property type="project" value="UniProtKB-ARBA"/>
</dbReference>
<dbReference type="SUPFAM" id="SSF48726">
    <property type="entry name" value="Immunoglobulin"/>
    <property type="match status" value="2"/>
</dbReference>
<protein>
    <recommendedName>
        <fullName evidence="12">Ig-like domain-containing protein</fullName>
    </recommendedName>
</protein>
<evidence type="ECO:0000256" key="5">
    <source>
        <dbReference type="ARBA" id="ARBA00023136"/>
    </source>
</evidence>
<accession>A0AAZ1XZ77</accession>
<dbReference type="FunFam" id="2.60.40.10:FF:000142">
    <property type="entry name" value="V-set domain-containing T-cell activation inhibitor 1"/>
    <property type="match status" value="1"/>
</dbReference>
<keyword evidence="2 10" id="KW-0812">Transmembrane</keyword>
<keyword evidence="6" id="KW-1015">Disulfide bond</keyword>
<proteinExistence type="inferred from homology"/>
<dbReference type="Proteomes" id="UP000472276">
    <property type="component" value="Unassembled WGS sequence"/>
</dbReference>
<reference evidence="13" key="2">
    <citation type="submission" date="2025-08" db="UniProtKB">
        <authorList>
            <consortium name="Ensembl"/>
        </authorList>
    </citation>
    <scope>IDENTIFICATION</scope>
</reference>
<dbReference type="GO" id="GO:1903037">
    <property type="term" value="P:regulation of leukocyte cell-cell adhesion"/>
    <property type="evidence" value="ECO:0007669"/>
    <property type="project" value="UniProtKB-ARBA"/>
</dbReference>
<evidence type="ECO:0000313" key="14">
    <source>
        <dbReference type="Proteomes" id="UP000472276"/>
    </source>
</evidence>
<dbReference type="SMART" id="SM00409">
    <property type="entry name" value="IG"/>
    <property type="match status" value="1"/>
</dbReference>
<feature type="transmembrane region" description="Helical" evidence="10">
    <location>
        <begin position="250"/>
        <end position="267"/>
    </location>
</feature>
<evidence type="ECO:0000256" key="7">
    <source>
        <dbReference type="ARBA" id="ARBA00023180"/>
    </source>
</evidence>
<dbReference type="Ensembl" id="ENSOABT00000076985.1">
    <property type="protein sequence ID" value="ENSOABP00000072919.1"/>
    <property type="gene ID" value="ENSOABG00000038018.1"/>
</dbReference>
<feature type="domain" description="Ig-like" evidence="12">
    <location>
        <begin position="149"/>
        <end position="237"/>
    </location>
</feature>
<dbReference type="Pfam" id="PF07686">
    <property type="entry name" value="V-set"/>
    <property type="match status" value="1"/>
</dbReference>
<name>A0AAZ1XZ77_OREAU</name>
<feature type="domain" description="Ig-like" evidence="12">
    <location>
        <begin position="14"/>
        <end position="140"/>
    </location>
</feature>
<dbReference type="Pfam" id="PF22705">
    <property type="entry name" value="C2-set_3"/>
    <property type="match status" value="1"/>
</dbReference>
<comment type="similarity">
    <text evidence="9">Belongs to the SKINT family.</text>
</comment>
<dbReference type="InterPro" id="IPR036179">
    <property type="entry name" value="Ig-like_dom_sf"/>
</dbReference>
<dbReference type="GO" id="GO:0009897">
    <property type="term" value="C:external side of plasma membrane"/>
    <property type="evidence" value="ECO:0007669"/>
    <property type="project" value="TreeGrafter"/>
</dbReference>
<reference evidence="13" key="3">
    <citation type="submission" date="2025-09" db="UniProtKB">
        <authorList>
            <consortium name="Ensembl"/>
        </authorList>
    </citation>
    <scope>IDENTIFICATION</scope>
</reference>
<sequence length="284" mass="31740">MALQEISVMFTHRPSAFSAAVLLLTLVLCRGKSHLVCPSQVVAMMGDDVVLPCQLKLAVDTNAETVNWIKPGLDPNVVHLHFDGQLVFENQNPSYHFRTRVFVDELIKGNVSLKIFKVKLSDEGAYRCSIPWIREEASIVLTVGSASTPVIKVISNVSSRVVLQCESAGWYPEPELLWLDGEGKLLSAGPTETLRGPDDLYTVSSRVTVEKRHSNNITCRVQQRNTNQSRETHKHVPGEDISDSTLPICVNVQAAFLVCIIVMLITWKLKQKQSDHRTDRQKKI</sequence>
<dbReference type="InterPro" id="IPR053896">
    <property type="entry name" value="BTN3A2-like_Ig-C"/>
</dbReference>
<dbReference type="GO" id="GO:0005102">
    <property type="term" value="F:signaling receptor binding"/>
    <property type="evidence" value="ECO:0007669"/>
    <property type="project" value="TreeGrafter"/>
</dbReference>
<evidence type="ECO:0000256" key="1">
    <source>
        <dbReference type="ARBA" id="ARBA00004370"/>
    </source>
</evidence>
<evidence type="ECO:0000256" key="3">
    <source>
        <dbReference type="ARBA" id="ARBA00022729"/>
    </source>
</evidence>
<dbReference type="Gene3D" id="2.60.40.10">
    <property type="entry name" value="Immunoglobulins"/>
    <property type="match status" value="2"/>
</dbReference>
<dbReference type="InterPro" id="IPR050504">
    <property type="entry name" value="IgSF_BTN/MOG"/>
</dbReference>